<accession>A7WPG1</accession>
<evidence type="ECO:0000256" key="3">
    <source>
        <dbReference type="ARBA" id="ARBA00023125"/>
    </source>
</evidence>
<protein>
    <submittedName>
        <fullName evidence="7">Required for sister chromatid cohesion</fullName>
    </submittedName>
</protein>
<comment type="subcellular location">
    <subcellularLocation>
        <location evidence="1">Nucleus</location>
    </subcellularLocation>
</comment>
<evidence type="ECO:0000256" key="1">
    <source>
        <dbReference type="ARBA" id="ARBA00004123"/>
    </source>
</evidence>
<dbReference type="Pfam" id="PF09696">
    <property type="entry name" value="Ctf8"/>
    <property type="match status" value="1"/>
</dbReference>
<evidence type="ECO:0000256" key="2">
    <source>
        <dbReference type="ARBA" id="ARBA00022705"/>
    </source>
</evidence>
<gene>
    <name evidence="7" type="primary">ctf8</name>
</gene>
<keyword evidence="5" id="KW-0131">Cell cycle</keyword>
<name>A7WPG1_NAKDE</name>
<reference evidence="7" key="1">
    <citation type="submission" date="2007-08" db="EMBL/GenBank/DDBJ databases">
        <title>Nakaseomyces delphensis UTP9, NVJ1, MDM31, EGD2, YHR192W, CTF8, ERG9, and PTH1 genes, complete CDS, and MSU1 gene, partial CDS.</title>
        <authorList>
            <person name="Wolfe K.H."/>
        </authorList>
    </citation>
    <scope>NUCLEOTIDE SEQUENCE</scope>
    <source>
        <strain evidence="7">CBS 2170</strain>
    </source>
</reference>
<comment type="similarity">
    <text evidence="6">Belongs to the CTF8 family.</text>
</comment>
<evidence type="ECO:0000256" key="4">
    <source>
        <dbReference type="ARBA" id="ARBA00023242"/>
    </source>
</evidence>
<keyword evidence="2" id="KW-0235">DNA replication</keyword>
<evidence type="ECO:0000256" key="6">
    <source>
        <dbReference type="ARBA" id="ARBA00038447"/>
    </source>
</evidence>
<dbReference type="InterPro" id="IPR018607">
    <property type="entry name" value="Ctf8"/>
</dbReference>
<keyword evidence="3" id="KW-0238">DNA-binding</keyword>
<evidence type="ECO:0000256" key="5">
    <source>
        <dbReference type="ARBA" id="ARBA00023306"/>
    </source>
</evidence>
<dbReference type="GO" id="GO:0003677">
    <property type="term" value="F:DNA binding"/>
    <property type="evidence" value="ECO:0007669"/>
    <property type="project" value="UniProtKB-KW"/>
</dbReference>
<dbReference type="AlphaFoldDB" id="A7WPG1"/>
<dbReference type="EMBL" id="AM850116">
    <property type="protein sequence ID" value="CAO98815.1"/>
    <property type="molecule type" value="Genomic_DNA"/>
</dbReference>
<dbReference type="GO" id="GO:0006260">
    <property type="term" value="P:DNA replication"/>
    <property type="evidence" value="ECO:0007669"/>
    <property type="project" value="UniProtKB-KW"/>
</dbReference>
<dbReference type="PANTHER" id="PTHR28605">
    <property type="entry name" value="CTF8, CHROMOSOME TRANSMISSION FIDELITY FACTOR 8 HOMOLOG (S. CEREVISIAE)"/>
    <property type="match status" value="1"/>
</dbReference>
<sequence length="149" mass="16740">MIPGYELTAFTIIKLNSAFMPSVPISYDQLCLLQRGERVPDQESTIETPLGKMIVEIQGTLELPSEISKDNELYRSIDGYDTVHFGNLSIESKEKAILFVGKKQRLLGKVVKLNPPLGLLKFNDNGSNVELLDVIEYKVIFSDRPLPIM</sequence>
<dbReference type="PhylomeDB" id="A7WPG1"/>
<keyword evidence="4" id="KW-0539">Nucleus</keyword>
<dbReference type="GO" id="GO:0007064">
    <property type="term" value="P:mitotic sister chromatid cohesion"/>
    <property type="evidence" value="ECO:0007669"/>
    <property type="project" value="InterPro"/>
</dbReference>
<evidence type="ECO:0000313" key="7">
    <source>
        <dbReference type="EMBL" id="CAO98815.1"/>
    </source>
</evidence>
<proteinExistence type="inferred from homology"/>
<dbReference type="GO" id="GO:0031390">
    <property type="term" value="C:Ctf18 RFC-like complex"/>
    <property type="evidence" value="ECO:0007669"/>
    <property type="project" value="InterPro"/>
</dbReference>
<organism evidence="7">
    <name type="scientific">Nakaseomyces delphensis</name>
    <name type="common">Yeast</name>
    <name type="synonym">Kluyveromyces delphensis</name>
    <dbReference type="NCBI Taxonomy" id="51657"/>
    <lineage>
        <taxon>Eukaryota</taxon>
        <taxon>Fungi</taxon>
        <taxon>Dikarya</taxon>
        <taxon>Ascomycota</taxon>
        <taxon>Saccharomycotina</taxon>
        <taxon>Saccharomycetes</taxon>
        <taxon>Saccharomycetales</taxon>
        <taxon>Saccharomycetaceae</taxon>
        <taxon>Nakaseomyces</taxon>
    </lineage>
</organism>
<dbReference type="PANTHER" id="PTHR28605:SF1">
    <property type="entry name" value="CHROMOSOME TRANSMISSION FIDELITY FACTOR 8"/>
    <property type="match status" value="1"/>
</dbReference>